<dbReference type="AlphaFoldDB" id="A0A4Q7ZRT9"/>
<keyword evidence="1" id="KW-0732">Signal</keyword>
<gene>
    <name evidence="2" type="ORF">EV385_5801</name>
</gene>
<feature type="signal peptide" evidence="1">
    <location>
        <begin position="1"/>
        <end position="28"/>
    </location>
</feature>
<accession>A0A4Q7ZRT9</accession>
<dbReference type="EMBL" id="SHKY01000001">
    <property type="protein sequence ID" value="RZU53867.1"/>
    <property type="molecule type" value="Genomic_DNA"/>
</dbReference>
<keyword evidence="3" id="KW-1185">Reference proteome</keyword>
<evidence type="ECO:0000313" key="3">
    <source>
        <dbReference type="Proteomes" id="UP000292564"/>
    </source>
</evidence>
<dbReference type="Proteomes" id="UP000292564">
    <property type="component" value="Unassembled WGS sequence"/>
</dbReference>
<feature type="chain" id="PRO_5020503617" evidence="1">
    <location>
        <begin position="29"/>
        <end position="213"/>
    </location>
</feature>
<organism evidence="2 3">
    <name type="scientific">Krasilnikovia cinnamomea</name>
    <dbReference type="NCBI Taxonomy" id="349313"/>
    <lineage>
        <taxon>Bacteria</taxon>
        <taxon>Bacillati</taxon>
        <taxon>Actinomycetota</taxon>
        <taxon>Actinomycetes</taxon>
        <taxon>Micromonosporales</taxon>
        <taxon>Micromonosporaceae</taxon>
        <taxon>Krasilnikovia</taxon>
    </lineage>
</organism>
<sequence>MLHTFRIPLASCALGVVAALSISAPAAADPVAVTWDCQAQPPIGGPQQLNLDTPITGSAPASVPAGSDFEIAAESAPLTIPSSAGGNTVRYLKDLQVRTPVPAGTALRGVTLTGGSNLGTGVPTTSVSNGVVILTVPGTLAGGSTIQLPTIRLAVTATAPAGSTITSTLAGTSYADPGLTFTANVKILFGGIDVPARCYTAPSPVLTSTTVTG</sequence>
<comment type="caution">
    <text evidence="2">The sequence shown here is derived from an EMBL/GenBank/DDBJ whole genome shotgun (WGS) entry which is preliminary data.</text>
</comment>
<dbReference type="RefSeq" id="WP_130512313.1">
    <property type="nucleotide sequence ID" value="NZ_SHKY01000001.1"/>
</dbReference>
<evidence type="ECO:0000313" key="2">
    <source>
        <dbReference type="EMBL" id="RZU53867.1"/>
    </source>
</evidence>
<reference evidence="2 3" key="1">
    <citation type="submission" date="2019-02" db="EMBL/GenBank/DDBJ databases">
        <title>Sequencing the genomes of 1000 actinobacteria strains.</title>
        <authorList>
            <person name="Klenk H.-P."/>
        </authorList>
    </citation>
    <scope>NUCLEOTIDE SEQUENCE [LARGE SCALE GENOMIC DNA]</scope>
    <source>
        <strain evidence="2 3">DSM 45162</strain>
    </source>
</reference>
<name>A0A4Q7ZRT9_9ACTN</name>
<dbReference type="OrthoDB" id="3820986at2"/>
<proteinExistence type="predicted"/>
<evidence type="ECO:0000256" key="1">
    <source>
        <dbReference type="SAM" id="SignalP"/>
    </source>
</evidence>
<protein>
    <submittedName>
        <fullName evidence="2">Dehydratase</fullName>
    </submittedName>
</protein>